<sequence length="326" mass="37467">MSAESSFNGSYQRLKHLMTCFVCYNKYSASRKPKWLICKHYFCQQCLAKIQEKGMIKCPLCRQLQFYSEETSIQPDAVVDLMEKASVHLARLKANQRLKRELETAKIRKIQMWDERERKIELDLANFRQSPTFNDFSALQLALALAKNQVIPLASQDRINFYSDFQERLEQYLRNSASVTNDEVISWIEEVNNKITAEDFTGYHFIRALAAAIINCSITKDRGGLNTIRTSVLKHWAPVLKRYVDSEIYYNNHNAIMEMKLILAVQELTSERKYRKDGFAGLTLEILSAFGENGVFLSCFDAVRKASGSTQSVASLAFYIISCLPQ</sequence>
<dbReference type="InterPro" id="IPR016024">
    <property type="entry name" value="ARM-type_fold"/>
</dbReference>
<dbReference type="PROSITE" id="PS00518">
    <property type="entry name" value="ZF_RING_1"/>
    <property type="match status" value="1"/>
</dbReference>
<gene>
    <name evidence="6" type="ORF">DAPPUDRAFT_334953</name>
</gene>
<dbReference type="GO" id="GO:0008270">
    <property type="term" value="F:zinc ion binding"/>
    <property type="evidence" value="ECO:0007669"/>
    <property type="project" value="UniProtKB-KW"/>
</dbReference>
<evidence type="ECO:0000313" key="7">
    <source>
        <dbReference type="Proteomes" id="UP000000305"/>
    </source>
</evidence>
<dbReference type="KEGG" id="dpx:DAPPUDRAFT_334953"/>
<feature type="domain" description="RING-type" evidence="5">
    <location>
        <begin position="20"/>
        <end position="62"/>
    </location>
</feature>
<dbReference type="Gene3D" id="1.25.40.180">
    <property type="match status" value="1"/>
</dbReference>
<dbReference type="GO" id="GO:0016567">
    <property type="term" value="P:protein ubiquitination"/>
    <property type="evidence" value="ECO:0000318"/>
    <property type="project" value="GO_Central"/>
</dbReference>
<dbReference type="InterPro" id="IPR013083">
    <property type="entry name" value="Znf_RING/FYVE/PHD"/>
</dbReference>
<protein>
    <recommendedName>
        <fullName evidence="5">RING-type domain-containing protein</fullName>
    </recommendedName>
</protein>
<dbReference type="AlphaFoldDB" id="E9HWQ7"/>
<dbReference type="PANTHER" id="PTHR22791:SF33">
    <property type="entry name" value="RING-TYPE DOMAIN-CONTAINING PROTEIN"/>
    <property type="match status" value="1"/>
</dbReference>
<evidence type="ECO:0000256" key="3">
    <source>
        <dbReference type="ARBA" id="ARBA00022833"/>
    </source>
</evidence>
<keyword evidence="2 4" id="KW-0863">Zinc-finger</keyword>
<dbReference type="InterPro" id="IPR017907">
    <property type="entry name" value="Znf_RING_CS"/>
</dbReference>
<name>E9HWQ7_DAPPU</name>
<dbReference type="OrthoDB" id="6340503at2759"/>
<dbReference type="InParanoid" id="E9HWQ7"/>
<keyword evidence="7" id="KW-1185">Reference proteome</keyword>
<keyword evidence="3" id="KW-0862">Zinc</keyword>
<dbReference type="Gene3D" id="3.30.40.10">
    <property type="entry name" value="Zinc/RING finger domain, C3HC4 (zinc finger)"/>
    <property type="match status" value="1"/>
</dbReference>
<dbReference type="SUPFAM" id="SSF48371">
    <property type="entry name" value="ARM repeat"/>
    <property type="match status" value="1"/>
</dbReference>
<dbReference type="InterPro" id="IPR051435">
    <property type="entry name" value="RING_finger_E3_ubiq-ligases"/>
</dbReference>
<evidence type="ECO:0000256" key="4">
    <source>
        <dbReference type="PROSITE-ProRule" id="PRU00175"/>
    </source>
</evidence>
<dbReference type="SMART" id="SM00184">
    <property type="entry name" value="RING"/>
    <property type="match status" value="1"/>
</dbReference>
<evidence type="ECO:0000256" key="2">
    <source>
        <dbReference type="ARBA" id="ARBA00022771"/>
    </source>
</evidence>
<accession>E9HWQ7</accession>
<dbReference type="InterPro" id="IPR001841">
    <property type="entry name" value="Znf_RING"/>
</dbReference>
<evidence type="ECO:0000313" key="6">
    <source>
        <dbReference type="EMBL" id="EFX63825.1"/>
    </source>
</evidence>
<dbReference type="Proteomes" id="UP000000305">
    <property type="component" value="Unassembled WGS sequence"/>
</dbReference>
<dbReference type="SUPFAM" id="SSF57850">
    <property type="entry name" value="RING/U-box"/>
    <property type="match status" value="1"/>
</dbReference>
<dbReference type="PANTHER" id="PTHR22791">
    <property type="entry name" value="RING-TYPE DOMAIN-CONTAINING PROTEIN"/>
    <property type="match status" value="1"/>
</dbReference>
<proteinExistence type="predicted"/>
<dbReference type="HOGENOM" id="CLU_853272_0_0_1"/>
<evidence type="ECO:0000259" key="5">
    <source>
        <dbReference type="PROSITE" id="PS50089"/>
    </source>
</evidence>
<reference evidence="6 7" key="1">
    <citation type="journal article" date="2011" name="Science">
        <title>The ecoresponsive genome of Daphnia pulex.</title>
        <authorList>
            <person name="Colbourne J.K."/>
            <person name="Pfrender M.E."/>
            <person name="Gilbert D."/>
            <person name="Thomas W.K."/>
            <person name="Tucker A."/>
            <person name="Oakley T.H."/>
            <person name="Tokishita S."/>
            <person name="Aerts A."/>
            <person name="Arnold G.J."/>
            <person name="Basu M.K."/>
            <person name="Bauer D.J."/>
            <person name="Caceres C.E."/>
            <person name="Carmel L."/>
            <person name="Casola C."/>
            <person name="Choi J.H."/>
            <person name="Detter J.C."/>
            <person name="Dong Q."/>
            <person name="Dusheyko S."/>
            <person name="Eads B.D."/>
            <person name="Frohlich T."/>
            <person name="Geiler-Samerotte K.A."/>
            <person name="Gerlach D."/>
            <person name="Hatcher P."/>
            <person name="Jogdeo S."/>
            <person name="Krijgsveld J."/>
            <person name="Kriventseva E.V."/>
            <person name="Kultz D."/>
            <person name="Laforsch C."/>
            <person name="Lindquist E."/>
            <person name="Lopez J."/>
            <person name="Manak J.R."/>
            <person name="Muller J."/>
            <person name="Pangilinan J."/>
            <person name="Patwardhan R.P."/>
            <person name="Pitluck S."/>
            <person name="Pritham E.J."/>
            <person name="Rechtsteiner A."/>
            <person name="Rho M."/>
            <person name="Rogozin I.B."/>
            <person name="Sakarya O."/>
            <person name="Salamov A."/>
            <person name="Schaack S."/>
            <person name="Shapiro H."/>
            <person name="Shiga Y."/>
            <person name="Skalitzky C."/>
            <person name="Smith Z."/>
            <person name="Souvorov A."/>
            <person name="Sung W."/>
            <person name="Tang Z."/>
            <person name="Tsuchiya D."/>
            <person name="Tu H."/>
            <person name="Vos H."/>
            <person name="Wang M."/>
            <person name="Wolf Y.I."/>
            <person name="Yamagata H."/>
            <person name="Yamada T."/>
            <person name="Ye Y."/>
            <person name="Shaw J.R."/>
            <person name="Andrews J."/>
            <person name="Crease T.J."/>
            <person name="Tang H."/>
            <person name="Lucas S.M."/>
            <person name="Robertson H.M."/>
            <person name="Bork P."/>
            <person name="Koonin E.V."/>
            <person name="Zdobnov E.M."/>
            <person name="Grigoriev I.V."/>
            <person name="Lynch M."/>
            <person name="Boore J.L."/>
        </authorList>
    </citation>
    <scope>NUCLEOTIDE SEQUENCE [LARGE SCALE GENOMIC DNA]</scope>
</reference>
<evidence type="ECO:0000256" key="1">
    <source>
        <dbReference type="ARBA" id="ARBA00022723"/>
    </source>
</evidence>
<dbReference type="PROSITE" id="PS50089">
    <property type="entry name" value="ZF_RING_2"/>
    <property type="match status" value="1"/>
</dbReference>
<keyword evidence="1" id="KW-0479">Metal-binding</keyword>
<dbReference type="GO" id="GO:0061630">
    <property type="term" value="F:ubiquitin protein ligase activity"/>
    <property type="evidence" value="ECO:0000318"/>
    <property type="project" value="GO_Central"/>
</dbReference>
<dbReference type="Pfam" id="PF14634">
    <property type="entry name" value="zf-RING_5"/>
    <property type="match status" value="1"/>
</dbReference>
<dbReference type="EMBL" id="GL732951">
    <property type="protein sequence ID" value="EFX63825.1"/>
    <property type="molecule type" value="Genomic_DNA"/>
</dbReference>
<organism evidence="6 7">
    <name type="scientific">Daphnia pulex</name>
    <name type="common">Water flea</name>
    <dbReference type="NCBI Taxonomy" id="6669"/>
    <lineage>
        <taxon>Eukaryota</taxon>
        <taxon>Metazoa</taxon>
        <taxon>Ecdysozoa</taxon>
        <taxon>Arthropoda</taxon>
        <taxon>Crustacea</taxon>
        <taxon>Branchiopoda</taxon>
        <taxon>Diplostraca</taxon>
        <taxon>Cladocera</taxon>
        <taxon>Anomopoda</taxon>
        <taxon>Daphniidae</taxon>
        <taxon>Daphnia</taxon>
    </lineage>
</organism>